<dbReference type="SUPFAM" id="SSF55961">
    <property type="entry name" value="Bet v1-like"/>
    <property type="match status" value="1"/>
</dbReference>
<protein>
    <submittedName>
        <fullName evidence="1">SRPBCC family protein</fullName>
    </submittedName>
</protein>
<dbReference type="Pfam" id="PF10604">
    <property type="entry name" value="Polyketide_cyc2"/>
    <property type="match status" value="1"/>
</dbReference>
<name>A0A502CU33_9MICO</name>
<evidence type="ECO:0000313" key="1">
    <source>
        <dbReference type="EMBL" id="TPG17135.1"/>
    </source>
</evidence>
<comment type="caution">
    <text evidence="1">The sequence shown here is derived from an EMBL/GenBank/DDBJ whole genome shotgun (WGS) entry which is preliminary data.</text>
</comment>
<keyword evidence="2" id="KW-1185">Reference proteome</keyword>
<dbReference type="Gene3D" id="3.30.530.20">
    <property type="match status" value="1"/>
</dbReference>
<gene>
    <name evidence="1" type="ORF">EAH86_10230</name>
</gene>
<dbReference type="EMBL" id="RCZM01000003">
    <property type="protein sequence ID" value="TPG17135.1"/>
    <property type="molecule type" value="Genomic_DNA"/>
</dbReference>
<dbReference type="InterPro" id="IPR023393">
    <property type="entry name" value="START-like_dom_sf"/>
</dbReference>
<evidence type="ECO:0000313" key="2">
    <source>
        <dbReference type="Proteomes" id="UP000317722"/>
    </source>
</evidence>
<dbReference type="OrthoDB" id="5951835at2"/>
<dbReference type="AlphaFoldDB" id="A0A502CU33"/>
<dbReference type="CDD" id="cd07812">
    <property type="entry name" value="SRPBCC"/>
    <property type="match status" value="1"/>
</dbReference>
<sequence length="174" mass="18863">MPGHLRQALLRTGAHAVACAHFTSPPGGPAVPHFDHTLSVSAPPAAIFTIVDDFTKTPQWLSRCTGIDKLDEGGNDVGTRLKYHYNDGRRSGTMDGQIIAREPDRHFAMKFTDKMMDVTVDFVAASDGVGTTLTHSIDIATKGLGKIFTPLIRRDLPKQTMDAMTKLKAMAESA</sequence>
<organism evidence="1 2">
    <name type="scientific">Pedococcus bigeumensis</name>
    <dbReference type="NCBI Taxonomy" id="433644"/>
    <lineage>
        <taxon>Bacteria</taxon>
        <taxon>Bacillati</taxon>
        <taxon>Actinomycetota</taxon>
        <taxon>Actinomycetes</taxon>
        <taxon>Micrococcales</taxon>
        <taxon>Intrasporangiaceae</taxon>
        <taxon>Pedococcus</taxon>
    </lineage>
</organism>
<accession>A0A502CU33</accession>
<proteinExistence type="predicted"/>
<dbReference type="Proteomes" id="UP000317722">
    <property type="component" value="Unassembled WGS sequence"/>
</dbReference>
<dbReference type="InterPro" id="IPR019587">
    <property type="entry name" value="Polyketide_cyclase/dehydratase"/>
</dbReference>
<reference evidence="1 2" key="1">
    <citation type="journal article" date="2019" name="Environ. Microbiol.">
        <title>Species interactions and distinct microbial communities in high Arctic permafrost affected cryosols are associated with the CH4 and CO2 gas fluxes.</title>
        <authorList>
            <person name="Altshuler I."/>
            <person name="Hamel J."/>
            <person name="Turney S."/>
            <person name="Magnuson E."/>
            <person name="Levesque R."/>
            <person name="Greer C."/>
            <person name="Whyte L.G."/>
        </authorList>
    </citation>
    <scope>NUCLEOTIDE SEQUENCE [LARGE SCALE GENOMIC DNA]</scope>
    <source>
        <strain evidence="1 2">S9.3A</strain>
    </source>
</reference>